<evidence type="ECO:0000256" key="3">
    <source>
        <dbReference type="ARBA" id="ARBA00004925"/>
    </source>
</evidence>
<evidence type="ECO:0000256" key="8">
    <source>
        <dbReference type="ARBA" id="ARBA00022679"/>
    </source>
</evidence>
<feature type="domain" description="N-acetyltransferase" evidence="16">
    <location>
        <begin position="346"/>
        <end position="502"/>
    </location>
</feature>
<dbReference type="Pfam" id="PF04768">
    <property type="entry name" value="NAT"/>
    <property type="match status" value="2"/>
</dbReference>
<evidence type="ECO:0000256" key="10">
    <source>
        <dbReference type="ARBA" id="ARBA00023128"/>
    </source>
</evidence>
<name>A0AAF0J8D3_9BASI</name>
<dbReference type="InterPro" id="IPR000182">
    <property type="entry name" value="GNAT_dom"/>
</dbReference>
<comment type="pathway">
    <text evidence="3">Amino-acid biosynthesis; L-arginine biosynthesis; N(2)-acetyl-L-ornithine from L-glutamate: step 1/4.</text>
</comment>
<evidence type="ECO:0000256" key="11">
    <source>
        <dbReference type="ARBA" id="ARBA00023315"/>
    </source>
</evidence>
<dbReference type="GO" id="GO:0004042">
    <property type="term" value="F:L-glutamate N-acetyltransferase activity"/>
    <property type="evidence" value="ECO:0007669"/>
    <property type="project" value="TreeGrafter"/>
</dbReference>
<evidence type="ECO:0000256" key="15">
    <source>
        <dbReference type="ARBA" id="ARBA00048372"/>
    </source>
</evidence>
<dbReference type="InterPro" id="IPR006855">
    <property type="entry name" value="Vertebrate-like_GNAT_dom"/>
</dbReference>
<keyword evidence="19" id="KW-1185">Reference proteome</keyword>
<evidence type="ECO:0000256" key="14">
    <source>
        <dbReference type="ARBA" id="ARBA00033251"/>
    </source>
</evidence>
<keyword evidence="8 18" id="KW-0808">Transferase</keyword>
<evidence type="ECO:0000256" key="9">
    <source>
        <dbReference type="ARBA" id="ARBA00022946"/>
    </source>
</evidence>
<feature type="domain" description="N-acetyltransferase" evidence="17">
    <location>
        <begin position="343"/>
        <end position="517"/>
    </location>
</feature>
<evidence type="ECO:0000256" key="2">
    <source>
        <dbReference type="ARBA" id="ARBA00004173"/>
    </source>
</evidence>
<keyword evidence="11 18" id="KW-0012">Acyltransferase</keyword>
<dbReference type="PROSITE" id="PS51186">
    <property type="entry name" value="GNAT"/>
    <property type="match status" value="1"/>
</dbReference>
<organism evidence="18 19">
    <name type="scientific">Malassezia cuniculi</name>
    <dbReference type="NCBI Taxonomy" id="948313"/>
    <lineage>
        <taxon>Eukaryota</taxon>
        <taxon>Fungi</taxon>
        <taxon>Dikarya</taxon>
        <taxon>Basidiomycota</taxon>
        <taxon>Ustilaginomycotina</taxon>
        <taxon>Malasseziomycetes</taxon>
        <taxon>Malasseziales</taxon>
        <taxon>Malasseziaceae</taxon>
        <taxon>Malassezia</taxon>
    </lineage>
</organism>
<evidence type="ECO:0000256" key="1">
    <source>
        <dbReference type="ARBA" id="ARBA00002294"/>
    </source>
</evidence>
<comment type="subcellular location">
    <subcellularLocation>
        <location evidence="2">Mitochondrion</location>
    </subcellularLocation>
</comment>
<keyword evidence="9" id="KW-0809">Transit peptide</keyword>
<evidence type="ECO:0000256" key="7">
    <source>
        <dbReference type="ARBA" id="ARBA00022605"/>
    </source>
</evidence>
<evidence type="ECO:0000256" key="12">
    <source>
        <dbReference type="ARBA" id="ARBA00030322"/>
    </source>
</evidence>
<evidence type="ECO:0000259" key="16">
    <source>
        <dbReference type="PROSITE" id="PS51186"/>
    </source>
</evidence>
<dbReference type="PANTHER" id="PTHR23342:SF4">
    <property type="entry name" value="AMINO-ACID ACETYLTRANSFERASE, MITOCHONDRIAL"/>
    <property type="match status" value="1"/>
</dbReference>
<dbReference type="PROSITE" id="PS51731">
    <property type="entry name" value="GNAT_NAGS"/>
    <property type="match status" value="1"/>
</dbReference>
<dbReference type="Gene3D" id="3.40.630.30">
    <property type="match status" value="1"/>
</dbReference>
<proteinExistence type="inferred from homology"/>
<dbReference type="GO" id="GO:0005759">
    <property type="term" value="C:mitochondrial matrix"/>
    <property type="evidence" value="ECO:0007669"/>
    <property type="project" value="TreeGrafter"/>
</dbReference>
<dbReference type="AlphaFoldDB" id="A0AAF0J8D3"/>
<evidence type="ECO:0000256" key="5">
    <source>
        <dbReference type="ARBA" id="ARBA00012697"/>
    </source>
</evidence>
<dbReference type="InterPro" id="IPR036393">
    <property type="entry name" value="AceGlu_kinase-like_sf"/>
</dbReference>
<keyword evidence="10" id="KW-0496">Mitochondrion</keyword>
<dbReference type="PANTHER" id="PTHR23342">
    <property type="entry name" value="N-ACETYLGLUTAMATE SYNTHASE"/>
    <property type="match status" value="1"/>
</dbReference>
<evidence type="ECO:0000256" key="4">
    <source>
        <dbReference type="ARBA" id="ARBA00008694"/>
    </source>
</evidence>
<evidence type="ECO:0000313" key="18">
    <source>
        <dbReference type="EMBL" id="WFD36704.1"/>
    </source>
</evidence>
<comment type="catalytic activity">
    <reaction evidence="15">
        <text>L-glutamate + acetyl-CoA = N-acetyl-L-glutamate + CoA + H(+)</text>
        <dbReference type="Rhea" id="RHEA:24292"/>
        <dbReference type="ChEBI" id="CHEBI:15378"/>
        <dbReference type="ChEBI" id="CHEBI:29985"/>
        <dbReference type="ChEBI" id="CHEBI:44337"/>
        <dbReference type="ChEBI" id="CHEBI:57287"/>
        <dbReference type="ChEBI" id="CHEBI:57288"/>
        <dbReference type="EC" id="2.3.1.1"/>
    </reaction>
</comment>
<reference evidence="18" key="1">
    <citation type="submission" date="2023-03" db="EMBL/GenBank/DDBJ databases">
        <title>Mating type loci evolution in Malassezia.</title>
        <authorList>
            <person name="Coelho M.A."/>
        </authorList>
    </citation>
    <scope>NUCLEOTIDE SEQUENCE</scope>
    <source>
        <strain evidence="18">CBS 11721</strain>
    </source>
</reference>
<dbReference type="EMBL" id="CP119881">
    <property type="protein sequence ID" value="WFD36704.1"/>
    <property type="molecule type" value="Genomic_DNA"/>
</dbReference>
<dbReference type="GO" id="GO:0006592">
    <property type="term" value="P:ornithine biosynthetic process"/>
    <property type="evidence" value="ECO:0007669"/>
    <property type="project" value="TreeGrafter"/>
</dbReference>
<evidence type="ECO:0000259" key="17">
    <source>
        <dbReference type="PROSITE" id="PS51731"/>
    </source>
</evidence>
<dbReference type="Gene3D" id="3.40.1160.10">
    <property type="entry name" value="Acetylglutamate kinase-like"/>
    <property type="match status" value="1"/>
</dbReference>
<gene>
    <name evidence="18" type="primary">ARG2</name>
    <name evidence="18" type="ORF">MCUN1_003591</name>
</gene>
<dbReference type="EC" id="2.3.1.1" evidence="5"/>
<evidence type="ECO:0000256" key="6">
    <source>
        <dbReference type="ARBA" id="ARBA00018802"/>
    </source>
</evidence>
<dbReference type="Proteomes" id="UP001219933">
    <property type="component" value="Chromosome 5"/>
</dbReference>
<comment type="function">
    <text evidence="1">N-acetylglutamate synthase involved in arginine biosynthesis.</text>
</comment>
<dbReference type="GO" id="GO:0006526">
    <property type="term" value="P:L-arginine biosynthetic process"/>
    <property type="evidence" value="ECO:0007669"/>
    <property type="project" value="TreeGrafter"/>
</dbReference>
<keyword evidence="7" id="KW-0028">Amino-acid biosynthesis</keyword>
<comment type="similarity">
    <text evidence="4">Belongs to the acetyltransferase family.</text>
</comment>
<protein>
    <recommendedName>
        <fullName evidence="6">Amino-acid acetyltransferase, mitochondrial</fullName>
        <ecNumber evidence="5">2.3.1.1</ecNumber>
    </recommendedName>
    <alternativeName>
        <fullName evidence="12">Arginine-requiring protein 2</fullName>
    </alternativeName>
    <alternativeName>
        <fullName evidence="13">Glutamate N-acetyltransferase</fullName>
    </alternativeName>
    <alternativeName>
        <fullName evidence="14">N-acetylglutamate synthase</fullName>
    </alternativeName>
</protein>
<dbReference type="FunFam" id="3.40.630.30:FF:000070">
    <property type="entry name" value="Acetylglutamate kinase"/>
    <property type="match status" value="1"/>
</dbReference>
<sequence>MSRPLSNVILEVLKTRPSLRDFKAYAKTFGALPRDGPGGERSTAQPIKIAPQDNISDPPSISRDPTIISNRLTLDRAPISLAGAHTALVKVQGPFSDRQLASIAEGLEYLRQLGLMSVIVLDDPLLHPAVRIASHNEAPPPVSGVRRTPMALDVPLAHLRAALRCGKTPIILPMAHYEDEDEGLRRICVKANDVMVTLAREMSMDAKGDSVASAEVSTAAQQGIDLTPVRLMVISREGGVPSHARGGNPHLSINLASEYASIHSTFVWQDTHPHALEHLDMVKDCLAYMPQTSSGVLATHRSPRSLIANLITNKAAHSPSLPFRLLAQRSDVQHVPTIVRNGLPMRVISRWEDVDEEKLKVLLEQSFGRVVDPAYFERVSAHLDCVIVTGDYDGVAIVTQEYAPGDPEPIAYLDKFAVLPKLQGSGMVDFLWGALHDEVQGLGMLDALNDNGGRGGFGVGRDLVWKSRAENPVNRWYFERSNGFTRMRLGGRDWIVFWCDAEDRLARLAGRHRNRES</sequence>
<evidence type="ECO:0000313" key="19">
    <source>
        <dbReference type="Proteomes" id="UP001219933"/>
    </source>
</evidence>
<accession>A0AAF0J8D3</accession>
<evidence type="ECO:0000256" key="13">
    <source>
        <dbReference type="ARBA" id="ARBA00030346"/>
    </source>
</evidence>